<dbReference type="Pfam" id="PF03390">
    <property type="entry name" value="2HCT"/>
    <property type="match status" value="1"/>
</dbReference>
<accession>A0ABS1QNS9</accession>
<feature type="transmembrane region" description="Helical" evidence="2">
    <location>
        <begin position="183"/>
        <end position="205"/>
    </location>
</feature>
<keyword evidence="1" id="KW-0813">Transport</keyword>
<feature type="transmembrane region" description="Helical" evidence="2">
    <location>
        <begin position="27"/>
        <end position="44"/>
    </location>
</feature>
<feature type="transmembrane region" description="Helical" evidence="2">
    <location>
        <begin position="148"/>
        <end position="171"/>
    </location>
</feature>
<feature type="transmembrane region" description="Helical" evidence="2">
    <location>
        <begin position="392"/>
        <end position="412"/>
    </location>
</feature>
<feature type="transmembrane region" description="Helical" evidence="2">
    <location>
        <begin position="91"/>
        <end position="112"/>
    </location>
</feature>
<proteinExistence type="inferred from homology"/>
<sequence>MPAVLFLALACFVLFSGWHGSLPLGMVGALALMYVLAVLLNEVGERIHPVREYLGGGTIITIFGSAALFQYQLLPEQAGLVISDFMQEGGFLNFFIASLVTGSVFGMSRALLKNAAMRYLPVILGGVITAFVAVGLVGMLLGDGFKSAVLLIGLPIMGGGMGAGAVPLVEILSAPMQMSSTELLSRMVPAVVIANTLAIVLGGLLHRLGNRYPSLTGNGRLMVHEANAPQPDKNAAPAMETLGIGLFISLSMFVLGSLLSLVIPMHPFALMILAVALIKVAGVLPRAYEEAAASWYQFVVTNLTGPLLVGIGIAYTDINALLDALSFSYLLLVTVTVVGSALGAALVGRLVGFYPIEAAITGSLCMANMGGTGDVAVLSAARRMELMPFAQISSRLGGAFMLILATLIISLWA</sequence>
<dbReference type="RefSeq" id="WP_202082771.1">
    <property type="nucleotide sequence ID" value="NZ_JAERTZ010000012.1"/>
</dbReference>
<feature type="transmembrane region" description="Helical" evidence="2">
    <location>
        <begin position="242"/>
        <end position="261"/>
    </location>
</feature>
<evidence type="ECO:0000313" key="4">
    <source>
        <dbReference type="Proteomes" id="UP000638570"/>
    </source>
</evidence>
<keyword evidence="1" id="KW-0769">Symport</keyword>
<feature type="transmembrane region" description="Helical" evidence="2">
    <location>
        <begin position="359"/>
        <end position="380"/>
    </location>
</feature>
<evidence type="ECO:0000313" key="3">
    <source>
        <dbReference type="EMBL" id="MBL1376513.1"/>
    </source>
</evidence>
<gene>
    <name evidence="3" type="ORF">JKV55_04075</name>
</gene>
<dbReference type="PIRSF" id="PIRSF005348">
    <property type="entry name" value="YxkH"/>
    <property type="match status" value="1"/>
</dbReference>
<dbReference type="EMBL" id="JAERTZ010000012">
    <property type="protein sequence ID" value="MBL1376513.1"/>
    <property type="molecule type" value="Genomic_DNA"/>
</dbReference>
<dbReference type="PANTHER" id="PTHR40033">
    <property type="entry name" value="NA(+)-MALATE SYMPORTER"/>
    <property type="match status" value="1"/>
</dbReference>
<keyword evidence="4" id="KW-1185">Reference proteome</keyword>
<feature type="transmembrane region" description="Helical" evidence="2">
    <location>
        <begin position="327"/>
        <end position="347"/>
    </location>
</feature>
<name>A0ABS1QNS9_9GAMM</name>
<comment type="caution">
    <text evidence="3">The sequence shown here is derived from an EMBL/GenBank/DDBJ whole genome shotgun (WGS) entry which is preliminary data.</text>
</comment>
<evidence type="ECO:0000256" key="2">
    <source>
        <dbReference type="SAM" id="Phobius"/>
    </source>
</evidence>
<keyword evidence="2" id="KW-1133">Transmembrane helix</keyword>
<feature type="transmembrane region" description="Helical" evidence="2">
    <location>
        <begin position="268"/>
        <end position="288"/>
    </location>
</feature>
<dbReference type="Proteomes" id="UP000638570">
    <property type="component" value="Unassembled WGS sequence"/>
</dbReference>
<evidence type="ECO:0000256" key="1">
    <source>
        <dbReference type="PIRNR" id="PIRNR005348"/>
    </source>
</evidence>
<keyword evidence="1 2" id="KW-0472">Membrane</keyword>
<organism evidence="3 4">
    <name type="scientific">Zobellella iuensis</name>
    <dbReference type="NCBI Taxonomy" id="2803811"/>
    <lineage>
        <taxon>Bacteria</taxon>
        <taxon>Pseudomonadati</taxon>
        <taxon>Pseudomonadota</taxon>
        <taxon>Gammaproteobacteria</taxon>
        <taxon>Aeromonadales</taxon>
        <taxon>Aeromonadaceae</taxon>
        <taxon>Zobellella</taxon>
    </lineage>
</organism>
<keyword evidence="2" id="KW-0812">Transmembrane</keyword>
<feature type="transmembrane region" description="Helical" evidence="2">
    <location>
        <begin position="53"/>
        <end position="71"/>
    </location>
</feature>
<comment type="similarity">
    <text evidence="1">Belongs to the 2-hydroxycarboxylate transporter (2-HCT) (TC 2.A.24) family.</text>
</comment>
<protein>
    <submittedName>
        <fullName evidence="3">2-hydroxycarboxylate transporter family protein</fullName>
    </submittedName>
</protein>
<feature type="transmembrane region" description="Helical" evidence="2">
    <location>
        <begin position="119"/>
        <end position="142"/>
    </location>
</feature>
<reference evidence="4" key="1">
    <citation type="submission" date="2021-01" db="EMBL/GenBank/DDBJ databases">
        <title>Genome public.</title>
        <authorList>
            <person name="Liu C."/>
            <person name="Sun Q."/>
        </authorList>
    </citation>
    <scope>NUCLEOTIDE SEQUENCE [LARGE SCALE GENOMIC DNA]</scope>
    <source>
        <strain evidence="4">CGMCC 1.18722</strain>
    </source>
</reference>
<dbReference type="PANTHER" id="PTHR40033:SF1">
    <property type="entry name" value="CITRATE-SODIUM SYMPORTER"/>
    <property type="match status" value="1"/>
</dbReference>
<dbReference type="InterPro" id="IPR004679">
    <property type="entry name" value="2-OHcarboxylate_transport"/>
</dbReference>
<feature type="transmembrane region" description="Helical" evidence="2">
    <location>
        <begin position="294"/>
        <end position="315"/>
    </location>
</feature>